<dbReference type="Proteomes" id="UP000467841">
    <property type="component" value="Unassembled WGS sequence"/>
</dbReference>
<dbReference type="OrthoDB" id="1113347at2759"/>
<feature type="domain" description="Retrovirus-related Pol polyprotein from transposon TNT 1-94-like beta-barrel" evidence="1">
    <location>
        <begin position="82"/>
        <end position="156"/>
    </location>
</feature>
<comment type="caution">
    <text evidence="2">The sequence shown here is derived from an EMBL/GenBank/DDBJ whole genome shotgun (WGS) entry which is preliminary data.</text>
</comment>
<dbReference type="EMBL" id="CACVBM020000111">
    <property type="protein sequence ID" value="CAA7014431.1"/>
    <property type="molecule type" value="Genomic_DNA"/>
</dbReference>
<name>A0A6D2HLF7_9BRAS</name>
<accession>A0A6D2HLF7</accession>
<gene>
    <name evidence="2" type="ORF">MERR_LOCUS1665</name>
</gene>
<dbReference type="AlphaFoldDB" id="A0A6D2HLF7"/>
<evidence type="ECO:0000313" key="2">
    <source>
        <dbReference type="EMBL" id="CAA7014431.1"/>
    </source>
</evidence>
<evidence type="ECO:0000259" key="1">
    <source>
        <dbReference type="Pfam" id="PF22936"/>
    </source>
</evidence>
<reference evidence="2" key="1">
    <citation type="submission" date="2020-01" db="EMBL/GenBank/DDBJ databases">
        <authorList>
            <person name="Mishra B."/>
        </authorList>
    </citation>
    <scope>NUCLEOTIDE SEQUENCE [LARGE SCALE GENOMIC DNA]</scope>
</reference>
<proteinExistence type="predicted"/>
<dbReference type="Pfam" id="PF22936">
    <property type="entry name" value="Pol_BBD"/>
    <property type="match status" value="1"/>
</dbReference>
<sequence>MPTTEAVEAIEAEVEEDVLEEEEVAVVGTCPDRLIKLQEAQENEPYETLEVDKLMMHEVVNLHEKNCIPSNYETNNDEENIWYLDNGASNHMTGDQRYFSKINRSITRQVRFSDDSRIEIKGKGTIEFMDEKGESRVITDVYFIPDLKSNIISLGQGT</sequence>
<organism evidence="2 3">
    <name type="scientific">Microthlaspi erraticum</name>
    <dbReference type="NCBI Taxonomy" id="1685480"/>
    <lineage>
        <taxon>Eukaryota</taxon>
        <taxon>Viridiplantae</taxon>
        <taxon>Streptophyta</taxon>
        <taxon>Embryophyta</taxon>
        <taxon>Tracheophyta</taxon>
        <taxon>Spermatophyta</taxon>
        <taxon>Magnoliopsida</taxon>
        <taxon>eudicotyledons</taxon>
        <taxon>Gunneridae</taxon>
        <taxon>Pentapetalae</taxon>
        <taxon>rosids</taxon>
        <taxon>malvids</taxon>
        <taxon>Brassicales</taxon>
        <taxon>Brassicaceae</taxon>
        <taxon>Coluteocarpeae</taxon>
        <taxon>Microthlaspi</taxon>
    </lineage>
</organism>
<keyword evidence="3" id="KW-1185">Reference proteome</keyword>
<protein>
    <recommendedName>
        <fullName evidence="1">Retrovirus-related Pol polyprotein from transposon TNT 1-94-like beta-barrel domain-containing protein</fullName>
    </recommendedName>
</protein>
<dbReference type="InterPro" id="IPR054722">
    <property type="entry name" value="PolX-like_BBD"/>
</dbReference>
<evidence type="ECO:0000313" key="3">
    <source>
        <dbReference type="Proteomes" id="UP000467841"/>
    </source>
</evidence>